<dbReference type="NCBIfam" id="TIGR00573">
    <property type="entry name" value="dnaq"/>
    <property type="match status" value="1"/>
</dbReference>
<dbReference type="InterPro" id="IPR012337">
    <property type="entry name" value="RNaseH-like_sf"/>
</dbReference>
<dbReference type="CDD" id="cd06127">
    <property type="entry name" value="DEDDh"/>
    <property type="match status" value="1"/>
</dbReference>
<dbReference type="InterPro" id="IPR047296">
    <property type="entry name" value="GIY-YIG_UvrC_Cho"/>
</dbReference>
<dbReference type="SMART" id="SM00465">
    <property type="entry name" value="GIYc"/>
    <property type="match status" value="1"/>
</dbReference>
<dbReference type="CDD" id="cd10434">
    <property type="entry name" value="GIY-YIG_UvrC_Cho"/>
    <property type="match status" value="1"/>
</dbReference>
<evidence type="ECO:0000313" key="4">
    <source>
        <dbReference type="Proteomes" id="UP000216311"/>
    </source>
</evidence>
<sequence length="580" mass="63698">MALAYPDPMLQPSLTDLGTPLSATTFLVVDLETTGGSEGDAITEIGAVKVRGGEVLGEFQTLINPITHIPALIQVLTGITNQMVADAPRLAQVLPGFLEFARGAVWVAHNAGFDVGFLKRACAAHDQPWPAPRTLDTVALARQVMLRDEVPNHKLATLAHHFHSTTTPNHRALSDARATVDVLHGLIERVGNLGVHTLDDLLEFTRRVSKERRAKRTWAEGLPAEPGVYLFHDEVPGDDGPQRRVLYVGKATNIRRRVRSYFTAAETRRRMDEMVRVAHGVEAVVCLTPLQAEVTELRLIERHSPRYNRRSKFPRKLHWLKLTDEAYPRLSVVRQVRGDDASYLGPFRSRQTAGRVLAALHDAFPIRQCTGRLSVRTTSSACALAGMGRCLSPCDHSVSVAEYAEVVAALRVCLSGDVRPVLTAARVRLQRLIDQERFEEAAELRQRLEAWTSTAVRHHRVASLARCPQLVAARHTDEGWEIHVIRHGRLAGAALARPGEVPQAVARDAVQVAETVPAPPPPLPAGTVEEAERIAAWLELDGVRLIEVDGDWSWPLHVGLAPGALATHALGASRPVGKRR</sequence>
<gene>
    <name evidence="3" type="ORF">CGZ93_02625</name>
</gene>
<dbReference type="InterPro" id="IPR006054">
    <property type="entry name" value="DnaQ"/>
</dbReference>
<evidence type="ECO:0000313" key="3">
    <source>
        <dbReference type="EMBL" id="OYO24615.1"/>
    </source>
</evidence>
<accession>A0A255HAJ3</accession>
<keyword evidence="4" id="KW-1185">Reference proteome</keyword>
<keyword evidence="3" id="KW-0255">Endonuclease</keyword>
<reference evidence="3 4" key="1">
    <citation type="submission" date="2017-07" db="EMBL/GenBank/DDBJ databases">
        <title>Draft whole genome sequences of clinical Proprionibacteriaceae strains.</title>
        <authorList>
            <person name="Bernier A.-M."/>
            <person name="Bernard K."/>
            <person name="Domingo M.-C."/>
        </authorList>
    </citation>
    <scope>NUCLEOTIDE SEQUENCE [LARGE SCALE GENOMIC DNA]</scope>
    <source>
        <strain evidence="3 4">NML 130396</strain>
    </source>
</reference>
<feature type="domain" description="GIY-YIG" evidence="2">
    <location>
        <begin position="224"/>
        <end position="309"/>
    </location>
</feature>
<organism evidence="3 4">
    <name type="scientific">Enemella dayhoffiae</name>
    <dbReference type="NCBI Taxonomy" id="2016507"/>
    <lineage>
        <taxon>Bacteria</taxon>
        <taxon>Bacillati</taxon>
        <taxon>Actinomycetota</taxon>
        <taxon>Actinomycetes</taxon>
        <taxon>Propionibacteriales</taxon>
        <taxon>Propionibacteriaceae</taxon>
        <taxon>Enemella</taxon>
    </lineage>
</organism>
<proteinExistence type="predicted"/>
<dbReference type="NCBIfam" id="NF005905">
    <property type="entry name" value="PRK07883.1-3"/>
    <property type="match status" value="1"/>
</dbReference>
<dbReference type="GO" id="GO:0003677">
    <property type="term" value="F:DNA binding"/>
    <property type="evidence" value="ECO:0007669"/>
    <property type="project" value="InterPro"/>
</dbReference>
<dbReference type="NCBIfam" id="NF005907">
    <property type="entry name" value="PRK07883.1-5"/>
    <property type="match status" value="1"/>
</dbReference>
<dbReference type="InterPro" id="IPR000305">
    <property type="entry name" value="GIY-YIG_endonuc"/>
</dbReference>
<dbReference type="GO" id="GO:0004527">
    <property type="term" value="F:exonuclease activity"/>
    <property type="evidence" value="ECO:0007669"/>
    <property type="project" value="UniProtKB-KW"/>
</dbReference>
<dbReference type="GO" id="GO:0006260">
    <property type="term" value="P:DNA replication"/>
    <property type="evidence" value="ECO:0007669"/>
    <property type="project" value="InterPro"/>
</dbReference>
<dbReference type="SMART" id="SM00479">
    <property type="entry name" value="EXOIII"/>
    <property type="match status" value="1"/>
</dbReference>
<keyword evidence="1" id="KW-0540">Nuclease</keyword>
<dbReference type="GO" id="GO:0006289">
    <property type="term" value="P:nucleotide-excision repair"/>
    <property type="evidence" value="ECO:0007669"/>
    <property type="project" value="InterPro"/>
</dbReference>
<protein>
    <submittedName>
        <fullName evidence="3">Endonuclease</fullName>
    </submittedName>
</protein>
<dbReference type="FunFam" id="3.30.420.10:FF:000045">
    <property type="entry name" value="3'-5' exonuclease DinG"/>
    <property type="match status" value="1"/>
</dbReference>
<dbReference type="InterPro" id="IPR050066">
    <property type="entry name" value="UvrABC_protein_C"/>
</dbReference>
<dbReference type="PANTHER" id="PTHR30562">
    <property type="entry name" value="UVRC/OXIDOREDUCTASE"/>
    <property type="match status" value="1"/>
</dbReference>
<dbReference type="PANTHER" id="PTHR30562:SF1">
    <property type="entry name" value="UVRABC SYSTEM PROTEIN C"/>
    <property type="match status" value="1"/>
</dbReference>
<dbReference type="AlphaFoldDB" id="A0A255HAJ3"/>
<dbReference type="Gene3D" id="3.30.420.10">
    <property type="entry name" value="Ribonuclease H-like superfamily/Ribonuclease H"/>
    <property type="match status" value="1"/>
</dbReference>
<dbReference type="OrthoDB" id="9803913at2"/>
<keyword evidence="1" id="KW-0269">Exonuclease</keyword>
<dbReference type="PROSITE" id="PS50164">
    <property type="entry name" value="GIY_YIG"/>
    <property type="match status" value="1"/>
</dbReference>
<keyword evidence="1" id="KW-0378">Hydrolase</keyword>
<evidence type="ECO:0000256" key="1">
    <source>
        <dbReference type="ARBA" id="ARBA00022839"/>
    </source>
</evidence>
<dbReference type="SUPFAM" id="SSF82771">
    <property type="entry name" value="GIY-YIG endonuclease"/>
    <property type="match status" value="1"/>
</dbReference>
<dbReference type="GO" id="GO:0003887">
    <property type="term" value="F:DNA-directed DNA polymerase activity"/>
    <property type="evidence" value="ECO:0007669"/>
    <property type="project" value="InterPro"/>
</dbReference>
<name>A0A255HAJ3_9ACTN</name>
<dbReference type="SUPFAM" id="SSF53098">
    <property type="entry name" value="Ribonuclease H-like"/>
    <property type="match status" value="1"/>
</dbReference>
<comment type="caution">
    <text evidence="3">The sequence shown here is derived from an EMBL/GenBank/DDBJ whole genome shotgun (WGS) entry which is preliminary data.</text>
</comment>
<dbReference type="InterPro" id="IPR035901">
    <property type="entry name" value="GIY-YIG_endonuc_sf"/>
</dbReference>
<dbReference type="EMBL" id="NMVQ01000002">
    <property type="protein sequence ID" value="OYO24615.1"/>
    <property type="molecule type" value="Genomic_DNA"/>
</dbReference>
<dbReference type="InterPro" id="IPR013520">
    <property type="entry name" value="Ribonucl_H"/>
</dbReference>
<dbReference type="GO" id="GO:0004519">
    <property type="term" value="F:endonuclease activity"/>
    <property type="evidence" value="ECO:0007669"/>
    <property type="project" value="UniProtKB-KW"/>
</dbReference>
<dbReference type="Proteomes" id="UP000216311">
    <property type="component" value="Unassembled WGS sequence"/>
</dbReference>
<evidence type="ECO:0000259" key="2">
    <source>
        <dbReference type="PROSITE" id="PS50164"/>
    </source>
</evidence>
<dbReference type="Gene3D" id="3.40.1440.10">
    <property type="entry name" value="GIY-YIG endonuclease"/>
    <property type="match status" value="1"/>
</dbReference>
<dbReference type="GO" id="GO:0009380">
    <property type="term" value="C:excinuclease repair complex"/>
    <property type="evidence" value="ECO:0007669"/>
    <property type="project" value="TreeGrafter"/>
</dbReference>
<dbReference type="Pfam" id="PF00929">
    <property type="entry name" value="RNase_T"/>
    <property type="match status" value="1"/>
</dbReference>
<dbReference type="InterPro" id="IPR036397">
    <property type="entry name" value="RNaseH_sf"/>
</dbReference>